<name>A0ACC1MF67_9APHY</name>
<accession>A0ACC1MF67</accession>
<keyword evidence="2" id="KW-1185">Reference proteome</keyword>
<dbReference type="EMBL" id="JANSHE010007067">
    <property type="protein sequence ID" value="KAJ2965327.1"/>
    <property type="molecule type" value="Genomic_DNA"/>
</dbReference>
<sequence>MGNVTRNVHAVLTQPSCTSGSGMARAQTRKFNTAGTQHPIVLQVVEKLGLLFSTAEQLNKIIDGRLSSGCPRFTRREIKVGGEAFDIYYHTIITHIHALFSDPEFSGILVFAPECQYAHEDCWNLRAKGG</sequence>
<organism evidence="1 2">
    <name type="scientific">Trametes sanguinea</name>
    <dbReference type="NCBI Taxonomy" id="158606"/>
    <lineage>
        <taxon>Eukaryota</taxon>
        <taxon>Fungi</taxon>
        <taxon>Dikarya</taxon>
        <taxon>Basidiomycota</taxon>
        <taxon>Agaricomycotina</taxon>
        <taxon>Agaricomycetes</taxon>
        <taxon>Polyporales</taxon>
        <taxon>Polyporaceae</taxon>
        <taxon>Trametes</taxon>
    </lineage>
</organism>
<gene>
    <name evidence="1" type="ORF">NUW54_g14158</name>
</gene>
<proteinExistence type="predicted"/>
<evidence type="ECO:0000313" key="2">
    <source>
        <dbReference type="Proteomes" id="UP001144978"/>
    </source>
</evidence>
<dbReference type="Proteomes" id="UP001144978">
    <property type="component" value="Unassembled WGS sequence"/>
</dbReference>
<evidence type="ECO:0000313" key="1">
    <source>
        <dbReference type="EMBL" id="KAJ2965327.1"/>
    </source>
</evidence>
<comment type="caution">
    <text evidence="1">The sequence shown here is derived from an EMBL/GenBank/DDBJ whole genome shotgun (WGS) entry which is preliminary data.</text>
</comment>
<protein>
    <submittedName>
        <fullName evidence="1">Uncharacterized protein</fullName>
    </submittedName>
</protein>
<reference evidence="1" key="1">
    <citation type="submission" date="2022-08" db="EMBL/GenBank/DDBJ databases">
        <title>Genome Sequence of Pycnoporus sanguineus.</title>
        <authorList>
            <person name="Buettner E."/>
        </authorList>
    </citation>
    <scope>NUCLEOTIDE SEQUENCE</scope>
    <source>
        <strain evidence="1">CG-C14</strain>
    </source>
</reference>